<reference evidence="4" key="1">
    <citation type="submission" date="2015-09" db="EMBL/GenBank/DDBJ databases">
        <authorList>
            <consortium name="Pathogen Informatics"/>
        </authorList>
    </citation>
    <scope>NUCLEOTIDE SEQUENCE [LARGE SCALE GENOMIC DNA]</scope>
    <source>
        <strain evidence="4">Lake Konstanz</strain>
    </source>
</reference>
<dbReference type="EMBL" id="CYKH01001695">
    <property type="protein sequence ID" value="CUG89009.1"/>
    <property type="molecule type" value="Genomic_DNA"/>
</dbReference>
<keyword evidence="4" id="KW-1185">Reference proteome</keyword>
<feature type="region of interest" description="Disordered" evidence="1">
    <location>
        <begin position="1"/>
        <end position="125"/>
    </location>
</feature>
<sequence length="873" mass="94610">MSHSTATATQAEHHDDDDDNCMFFDEDDHNSNSNSNADDDAFDDLLNLSAHSSGAGSLCQRQDKTNDGDDDDATATSSKSQCPDGDDDDGVIADDDDEVDEAGCEDDDNSDAVIRSPRKHNEKVQRLSSDAQLLMDRFHAFFQLHPQLPGLSKLRTRFEREVELATEAVTGQPMARGSHKQQQQQRPPRNTTAPSVNRPSYIKCNCLPLLELTMHVLENEPNVVSVMHPVNPTLLQKVVQRGNVKAASAASPSLVANAPAAAATSGGGCRSGFLDQWQLPSVAFEVDIITCGGLRWIKIKGTSRRNLDLELAACADRRPFSTVLENIVRGATCCRQPFGIIPKVDVLIFYRPSLDVLQECGDLVENATSTARVAYAAANNSRNCRSMITKRAVTASGDSSDDDVDDVDVDPTRVATTTGQLLLARRPKDECVDVTFRIFESSLKSYLVKHASSSPLLSSSPACRDKVVEEEEESDNKKITWGSIPLARRFQLSPLFWSRYFLPPLELNIDFINFDVTALVALCSDTCNGFAGHPIPKHSILEDQSFSEAKDPSILDYIEHCLQKYTHDVIVVESSSTSGISTNKTATAEGSGYVDESSGEVSSVRDVMSKHISAVGGNASKLRVATVKGLGLNEEQREKLGFTMDDEVDENGFVVSSSSSSKLFFASQTLRALQQEASNEPSLSSSSAGAAAAGSGVVRRRHVRKNWIVSDVALSEFLWIVGTIAGPSEYRRAAHLLQYMFVVSSESLAAALLSGGGAVAPVASSSPEHPSQLPPPSSPSSSVLRSMDAVFHLENTGKLADRHKAVFGLGNAVHAISISANKQFTQAARDQGIEVCVCHHPSRALTERKRLGGDRMDGPRRPPDLQRQVIETI</sequence>
<dbReference type="InterPro" id="IPR010733">
    <property type="entry name" value="DUF1308"/>
</dbReference>
<dbReference type="Pfam" id="PF07000">
    <property type="entry name" value="DUF1308"/>
    <property type="match status" value="1"/>
</dbReference>
<proteinExistence type="predicted"/>
<accession>A0A0S4JFU8</accession>
<feature type="compositionally biased region" description="Acidic residues" evidence="1">
    <location>
        <begin position="84"/>
        <end position="110"/>
    </location>
</feature>
<evidence type="ECO:0000256" key="1">
    <source>
        <dbReference type="SAM" id="MobiDB-lite"/>
    </source>
</evidence>
<dbReference type="VEuPathDB" id="TriTrypDB:BSAL_18760"/>
<name>A0A0S4JFU8_BODSA</name>
<feature type="compositionally biased region" description="Low complexity" evidence="1">
    <location>
        <begin position="761"/>
        <end position="771"/>
    </location>
</feature>
<evidence type="ECO:0000313" key="3">
    <source>
        <dbReference type="EMBL" id="CUG89009.1"/>
    </source>
</evidence>
<organism evidence="3 4">
    <name type="scientific">Bodo saltans</name>
    <name type="common">Flagellated protozoan</name>
    <dbReference type="NCBI Taxonomy" id="75058"/>
    <lineage>
        <taxon>Eukaryota</taxon>
        <taxon>Discoba</taxon>
        <taxon>Euglenozoa</taxon>
        <taxon>Kinetoplastea</taxon>
        <taxon>Metakinetoplastina</taxon>
        <taxon>Eubodonida</taxon>
        <taxon>Bodonidae</taxon>
        <taxon>Bodo</taxon>
    </lineage>
</organism>
<feature type="region of interest" description="Disordered" evidence="1">
    <location>
        <begin position="761"/>
        <end position="782"/>
    </location>
</feature>
<feature type="compositionally biased region" description="Acidic residues" evidence="1">
    <location>
        <begin position="15"/>
        <end position="28"/>
    </location>
</feature>
<feature type="compositionally biased region" description="Polar residues" evidence="1">
    <location>
        <begin position="1"/>
        <end position="10"/>
    </location>
</feature>
<evidence type="ECO:0000259" key="2">
    <source>
        <dbReference type="Pfam" id="PF07000"/>
    </source>
</evidence>
<feature type="region of interest" description="Disordered" evidence="1">
    <location>
        <begin position="167"/>
        <end position="197"/>
    </location>
</feature>
<dbReference type="Proteomes" id="UP000051952">
    <property type="component" value="Unassembled WGS sequence"/>
</dbReference>
<dbReference type="OrthoDB" id="441890at2759"/>
<feature type="domain" description="DUF1308" evidence="2">
    <location>
        <begin position="789"/>
        <end position="850"/>
    </location>
</feature>
<dbReference type="PANTHER" id="PTHR13379">
    <property type="entry name" value="UNCHARACTERIZED DUF1308"/>
    <property type="match status" value="1"/>
</dbReference>
<evidence type="ECO:0000313" key="4">
    <source>
        <dbReference type="Proteomes" id="UP000051952"/>
    </source>
</evidence>
<dbReference type="AlphaFoldDB" id="A0A0S4JFU8"/>
<protein>
    <recommendedName>
        <fullName evidence="2">DUF1308 domain-containing protein</fullName>
    </recommendedName>
</protein>
<gene>
    <name evidence="3" type="ORF">BSAL_18760</name>
</gene>
<dbReference type="PANTHER" id="PTHR13379:SF0">
    <property type="entry name" value="UPF0415 PROTEIN C7ORF25"/>
    <property type="match status" value="1"/>
</dbReference>